<reference evidence="3 4" key="1">
    <citation type="submission" date="2021-01" db="EMBL/GenBank/DDBJ databases">
        <title>Carboxyliciviraga sp.nov., isolated from coastal sediments.</title>
        <authorList>
            <person name="Lu D."/>
            <person name="Zhang T."/>
        </authorList>
    </citation>
    <scope>NUCLEOTIDE SEQUENCE [LARGE SCALE GENOMIC DNA]</scope>
    <source>
        <strain evidence="3 4">N1Y132</strain>
    </source>
</reference>
<comment type="caution">
    <text evidence="3">The sequence shown here is derived from an EMBL/GenBank/DDBJ whole genome shotgun (WGS) entry which is preliminary data.</text>
</comment>
<gene>
    <name evidence="3" type="ORF">JIV24_17130</name>
</gene>
<dbReference type="PANTHER" id="PTHR42852">
    <property type="entry name" value="THIOL:DISULFIDE INTERCHANGE PROTEIN DSBE"/>
    <property type="match status" value="1"/>
</dbReference>
<name>A0ABS1HN32_9BACT</name>
<dbReference type="Pfam" id="PF00578">
    <property type="entry name" value="AhpC-TSA"/>
    <property type="match status" value="1"/>
</dbReference>
<accession>A0ABS1HN32</accession>
<feature type="domain" description="Thioredoxin" evidence="2">
    <location>
        <begin position="49"/>
        <end position="189"/>
    </location>
</feature>
<feature type="region of interest" description="Disordered" evidence="1">
    <location>
        <begin position="32"/>
        <end position="55"/>
    </location>
</feature>
<dbReference type="PROSITE" id="PS51352">
    <property type="entry name" value="THIOREDOXIN_2"/>
    <property type="match status" value="1"/>
</dbReference>
<dbReference type="Gene3D" id="3.40.30.10">
    <property type="entry name" value="Glutaredoxin"/>
    <property type="match status" value="1"/>
</dbReference>
<dbReference type="Proteomes" id="UP000605676">
    <property type="component" value="Unassembled WGS sequence"/>
</dbReference>
<organism evidence="3 4">
    <name type="scientific">Carboxylicivirga marina</name>
    <dbReference type="NCBI Taxonomy" id="2800988"/>
    <lineage>
        <taxon>Bacteria</taxon>
        <taxon>Pseudomonadati</taxon>
        <taxon>Bacteroidota</taxon>
        <taxon>Bacteroidia</taxon>
        <taxon>Marinilabiliales</taxon>
        <taxon>Marinilabiliaceae</taxon>
        <taxon>Carboxylicivirga</taxon>
    </lineage>
</organism>
<evidence type="ECO:0000313" key="4">
    <source>
        <dbReference type="Proteomes" id="UP000605676"/>
    </source>
</evidence>
<feature type="compositionally biased region" description="Basic and acidic residues" evidence="1">
    <location>
        <begin position="36"/>
        <end position="48"/>
    </location>
</feature>
<evidence type="ECO:0000259" key="2">
    <source>
        <dbReference type="PROSITE" id="PS51352"/>
    </source>
</evidence>
<dbReference type="InterPro" id="IPR050553">
    <property type="entry name" value="Thioredoxin_ResA/DsbE_sf"/>
</dbReference>
<evidence type="ECO:0000256" key="1">
    <source>
        <dbReference type="SAM" id="MobiDB-lite"/>
    </source>
</evidence>
<evidence type="ECO:0000313" key="3">
    <source>
        <dbReference type="EMBL" id="MBK3519074.1"/>
    </source>
</evidence>
<dbReference type="InterPro" id="IPR013766">
    <property type="entry name" value="Thioredoxin_domain"/>
</dbReference>
<dbReference type="CDD" id="cd02966">
    <property type="entry name" value="TlpA_like_family"/>
    <property type="match status" value="1"/>
</dbReference>
<sequence length="189" mass="20074">MKTKFNSFLSISKVLIVSVIIGLGQMACSDADDPVDEMKKQENPDDMKGNNSGDAPDFSLTSLSGTTVSLQDFDNKVLVMFFLGNSCPACKTAAPKIQTQIADAYASNSNVAIIGLDQWNGTKASVQGFKNTTGITFPLLLNASKVASDYNTTYDRLVVVNKDGDIVFKGTQGASKDIAAALSILDDSL</sequence>
<keyword evidence="4" id="KW-1185">Reference proteome</keyword>
<proteinExistence type="predicted"/>
<dbReference type="InterPro" id="IPR036249">
    <property type="entry name" value="Thioredoxin-like_sf"/>
</dbReference>
<protein>
    <submittedName>
        <fullName evidence="3">TlpA family protein disulfide reductase</fullName>
    </submittedName>
</protein>
<dbReference type="InterPro" id="IPR000866">
    <property type="entry name" value="AhpC/TSA"/>
</dbReference>
<dbReference type="PANTHER" id="PTHR42852:SF17">
    <property type="entry name" value="THIOREDOXIN-LIKE PROTEIN HI_1115"/>
    <property type="match status" value="1"/>
</dbReference>
<dbReference type="EMBL" id="JAENRR010000051">
    <property type="protein sequence ID" value="MBK3519074.1"/>
    <property type="molecule type" value="Genomic_DNA"/>
</dbReference>
<dbReference type="RefSeq" id="WP_200466295.1">
    <property type="nucleotide sequence ID" value="NZ_JAENRR010000051.1"/>
</dbReference>
<dbReference type="SUPFAM" id="SSF52833">
    <property type="entry name" value="Thioredoxin-like"/>
    <property type="match status" value="1"/>
</dbReference>